<dbReference type="InterPro" id="IPR011006">
    <property type="entry name" value="CheY-like_superfamily"/>
</dbReference>
<dbReference type="Proteomes" id="UP000011607">
    <property type="component" value="Unassembled WGS sequence"/>
</dbReference>
<dbReference type="PANTHER" id="PTHR44520">
    <property type="entry name" value="RESPONSE REGULATOR RCP1-RELATED"/>
    <property type="match status" value="1"/>
</dbReference>
<gene>
    <name evidence="3" type="ORF">C446_17167</name>
</gene>
<dbReference type="EMBL" id="AOMA01000183">
    <property type="protein sequence ID" value="EMA29414.1"/>
    <property type="molecule type" value="Genomic_DNA"/>
</dbReference>
<evidence type="ECO:0000313" key="4">
    <source>
        <dbReference type="Proteomes" id="UP000011607"/>
    </source>
</evidence>
<dbReference type="InterPro" id="IPR052893">
    <property type="entry name" value="TCS_response_regulator"/>
</dbReference>
<evidence type="ECO:0000259" key="2">
    <source>
        <dbReference type="PROSITE" id="PS50110"/>
    </source>
</evidence>
<dbReference type="CDD" id="cd17557">
    <property type="entry name" value="REC_Rcp-like"/>
    <property type="match status" value="1"/>
</dbReference>
<dbReference type="AlphaFoldDB" id="M0LAC6"/>
<feature type="modified residue" description="4-aspartylphosphate" evidence="1">
    <location>
        <position position="75"/>
    </location>
</feature>
<proteinExistence type="predicted"/>
<dbReference type="SUPFAM" id="SSF52172">
    <property type="entry name" value="CheY-like"/>
    <property type="match status" value="1"/>
</dbReference>
<keyword evidence="1" id="KW-0597">Phosphoprotein</keyword>
<sequence>MGACGEGSMTAGKTGVEVLLVEDNPGDVRLIQEAFKELSMDVSLASVPDGDEGLEFLTDRAADESATLPDVVLLDLNLPRTDGFEFLELVRSNPDLTCVPILVLTSSEAKDDVLESYERAANAYLTKPTDPDEYASMVAAVGEFWFEQAALPTTPMQA</sequence>
<evidence type="ECO:0000256" key="1">
    <source>
        <dbReference type="PROSITE-ProRule" id="PRU00169"/>
    </source>
</evidence>
<dbReference type="eggNOG" id="arCOG02589">
    <property type="taxonomic scope" value="Archaea"/>
</dbReference>
<comment type="caution">
    <text evidence="3">The sequence shown here is derived from an EMBL/GenBank/DDBJ whole genome shotgun (WGS) entry which is preliminary data.</text>
</comment>
<protein>
    <submittedName>
        <fullName evidence="3">Response regulator receiver</fullName>
    </submittedName>
</protein>
<accession>M0LAC6</accession>
<evidence type="ECO:0000313" key="3">
    <source>
        <dbReference type="EMBL" id="EMA29414.1"/>
    </source>
</evidence>
<dbReference type="SMART" id="SM00448">
    <property type="entry name" value="REC"/>
    <property type="match status" value="1"/>
</dbReference>
<dbReference type="PANTHER" id="PTHR44520:SF2">
    <property type="entry name" value="RESPONSE REGULATOR RCP1"/>
    <property type="match status" value="1"/>
</dbReference>
<reference evidence="3 4" key="1">
    <citation type="journal article" date="2014" name="PLoS Genet.">
        <title>Phylogenetically driven sequencing of extremely halophilic archaea reveals strategies for static and dynamic osmo-response.</title>
        <authorList>
            <person name="Becker E.A."/>
            <person name="Seitzer P.M."/>
            <person name="Tritt A."/>
            <person name="Larsen D."/>
            <person name="Krusor M."/>
            <person name="Yao A.I."/>
            <person name="Wu D."/>
            <person name="Madern D."/>
            <person name="Eisen J.A."/>
            <person name="Darling A.E."/>
            <person name="Facciotti M.T."/>
        </authorList>
    </citation>
    <scope>NUCLEOTIDE SEQUENCE [LARGE SCALE GENOMIC DNA]</scope>
    <source>
        <strain evidence="3 4">JCM 10879</strain>
    </source>
</reference>
<keyword evidence="4" id="KW-1185">Reference proteome</keyword>
<dbReference type="Pfam" id="PF00072">
    <property type="entry name" value="Response_reg"/>
    <property type="match status" value="1"/>
</dbReference>
<dbReference type="InterPro" id="IPR001789">
    <property type="entry name" value="Sig_transdc_resp-reg_receiver"/>
</dbReference>
<dbReference type="STRING" id="1227454.C446_17167"/>
<dbReference type="Gene3D" id="3.40.50.2300">
    <property type="match status" value="1"/>
</dbReference>
<dbReference type="PATRIC" id="fig|1227454.3.peg.3514"/>
<dbReference type="GO" id="GO:0000160">
    <property type="term" value="P:phosphorelay signal transduction system"/>
    <property type="evidence" value="ECO:0007669"/>
    <property type="project" value="InterPro"/>
</dbReference>
<feature type="domain" description="Response regulatory" evidence="2">
    <location>
        <begin position="17"/>
        <end position="142"/>
    </location>
</feature>
<name>M0LAC6_9EURY</name>
<organism evidence="3 4">
    <name type="scientific">Halobiforma nitratireducens JCM 10879</name>
    <dbReference type="NCBI Taxonomy" id="1227454"/>
    <lineage>
        <taxon>Archaea</taxon>
        <taxon>Methanobacteriati</taxon>
        <taxon>Methanobacteriota</taxon>
        <taxon>Stenosarchaea group</taxon>
        <taxon>Halobacteria</taxon>
        <taxon>Halobacteriales</taxon>
        <taxon>Natrialbaceae</taxon>
        <taxon>Halobiforma</taxon>
    </lineage>
</organism>
<dbReference type="PROSITE" id="PS50110">
    <property type="entry name" value="RESPONSE_REGULATORY"/>
    <property type="match status" value="1"/>
</dbReference>